<dbReference type="KEGG" id="upv:EJN92_17110"/>
<dbReference type="InterPro" id="IPR052931">
    <property type="entry name" value="Prophage_regulatory_activator"/>
</dbReference>
<dbReference type="InterPro" id="IPR010260">
    <property type="entry name" value="AlpA"/>
</dbReference>
<proteinExistence type="predicted"/>
<keyword evidence="2" id="KW-1185">Reference proteome</keyword>
<evidence type="ECO:0000313" key="1">
    <source>
        <dbReference type="EMBL" id="AZP14636.1"/>
    </source>
</evidence>
<accession>A0A3S9HR97</accession>
<dbReference type="AlphaFoldDB" id="A0A3S9HR97"/>
<dbReference type="PANTHER" id="PTHR36154">
    <property type="entry name" value="DNA-BINDING TRANSCRIPTIONAL ACTIVATOR ALPA"/>
    <property type="match status" value="1"/>
</dbReference>
<dbReference type="Pfam" id="PF05930">
    <property type="entry name" value="Phage_AlpA"/>
    <property type="match status" value="1"/>
</dbReference>
<dbReference type="OrthoDB" id="5298532at2"/>
<organism evidence="1 2">
    <name type="scientific">Undibacterium parvum</name>
    <dbReference type="NCBI Taxonomy" id="401471"/>
    <lineage>
        <taxon>Bacteria</taxon>
        <taxon>Pseudomonadati</taxon>
        <taxon>Pseudomonadota</taxon>
        <taxon>Betaproteobacteria</taxon>
        <taxon>Burkholderiales</taxon>
        <taxon>Oxalobacteraceae</taxon>
        <taxon>Undibacterium</taxon>
    </lineage>
</organism>
<sequence length="73" mass="8246">MVALDAYNQKTSPARLLRLPSVLDRVPFSKTEIYRRVRAGEFPKPITIGIRAVAWLESDIDQYIQKLTTGAAQ</sequence>
<gene>
    <name evidence="1" type="ORF">EJN92_17110</name>
</gene>
<protein>
    <submittedName>
        <fullName evidence="1">AlpA family transcriptional regulator</fullName>
    </submittedName>
</protein>
<reference evidence="1 2" key="1">
    <citation type="journal article" date="2011" name="Int. J. Syst. Evol. Microbiol.">
        <title>Description of Undibacterium oligocarboniphilum sp. nov., isolated from purified water, and Undibacterium pigrum strain CCUG 49012 as the type strain of Undibacterium parvum sp. nov., and emended descriptions of the genus Undibacterium and the species Undibacterium pigrum.</title>
        <authorList>
            <person name="Eder W."/>
            <person name="Wanner G."/>
            <person name="Ludwig W."/>
            <person name="Busse H.J."/>
            <person name="Ziemke-Kageler F."/>
            <person name="Lang E."/>
        </authorList>
    </citation>
    <scope>NUCLEOTIDE SEQUENCE [LARGE SCALE GENOMIC DNA]</scope>
    <source>
        <strain evidence="1 2">DSM 23061</strain>
    </source>
</reference>
<name>A0A3S9HR97_9BURK</name>
<dbReference type="Gene3D" id="1.10.238.160">
    <property type="match status" value="1"/>
</dbReference>
<dbReference type="PANTHER" id="PTHR36154:SF1">
    <property type="entry name" value="DNA-BINDING TRANSCRIPTIONAL ACTIVATOR ALPA"/>
    <property type="match status" value="1"/>
</dbReference>
<evidence type="ECO:0000313" key="2">
    <source>
        <dbReference type="Proteomes" id="UP000275663"/>
    </source>
</evidence>
<dbReference type="Proteomes" id="UP000275663">
    <property type="component" value="Chromosome"/>
</dbReference>
<dbReference type="EMBL" id="CP034464">
    <property type="protein sequence ID" value="AZP14636.1"/>
    <property type="molecule type" value="Genomic_DNA"/>
</dbReference>
<dbReference type="RefSeq" id="WP_126129993.1">
    <property type="nucleotide sequence ID" value="NZ_CP034464.1"/>
</dbReference>